<dbReference type="GO" id="GO:0009231">
    <property type="term" value="P:riboflavin biosynthetic process"/>
    <property type="evidence" value="ECO:0007669"/>
    <property type="project" value="UniProtKB-UniRule"/>
</dbReference>
<evidence type="ECO:0000256" key="3">
    <source>
        <dbReference type="ARBA" id="ARBA00011738"/>
    </source>
</evidence>
<dbReference type="GO" id="GO:0030145">
    <property type="term" value="F:manganese ion binding"/>
    <property type="evidence" value="ECO:0007669"/>
    <property type="project" value="UniProtKB-UniRule"/>
</dbReference>
<dbReference type="InterPro" id="IPR017945">
    <property type="entry name" value="DHBP_synth_RibB-like_a/b_dom"/>
</dbReference>
<feature type="site" description="Essential for catalytic activity" evidence="12">
    <location>
        <position position="138"/>
    </location>
</feature>
<evidence type="ECO:0000256" key="7">
    <source>
        <dbReference type="ARBA" id="ARBA00022723"/>
    </source>
</evidence>
<evidence type="ECO:0000256" key="5">
    <source>
        <dbReference type="ARBA" id="ARBA00018836"/>
    </source>
</evidence>
<proteinExistence type="inferred from homology"/>
<comment type="subunit">
    <text evidence="3 12 13">Homodimer.</text>
</comment>
<dbReference type="NCBIfam" id="TIGR00506">
    <property type="entry name" value="ribB"/>
    <property type="match status" value="1"/>
</dbReference>
<evidence type="ECO:0000256" key="8">
    <source>
        <dbReference type="ARBA" id="ARBA00022842"/>
    </source>
</evidence>
<dbReference type="STRING" id="44742.AXF13_14300"/>
<gene>
    <name evidence="12" type="primary">ribB</name>
    <name evidence="14" type="ORF">AXF13_14300</name>
</gene>
<keyword evidence="9 12" id="KW-0464">Manganese</keyword>
<name>A0A0X8JLZ8_9BACT</name>
<evidence type="ECO:0000256" key="2">
    <source>
        <dbReference type="ARBA" id="ARBA00004904"/>
    </source>
</evidence>
<feature type="binding site" evidence="12">
    <location>
        <begin position="39"/>
        <end position="40"/>
    </location>
    <ligand>
        <name>D-ribulose 5-phosphate</name>
        <dbReference type="ChEBI" id="CHEBI:58121"/>
    </ligand>
</feature>
<evidence type="ECO:0000313" key="15">
    <source>
        <dbReference type="Proteomes" id="UP000069241"/>
    </source>
</evidence>
<organism evidence="14 15">
    <name type="scientific">Desulfovibrio fairfieldensis</name>
    <dbReference type="NCBI Taxonomy" id="44742"/>
    <lineage>
        <taxon>Bacteria</taxon>
        <taxon>Pseudomonadati</taxon>
        <taxon>Thermodesulfobacteriota</taxon>
        <taxon>Desulfovibrionia</taxon>
        <taxon>Desulfovibrionales</taxon>
        <taxon>Desulfovibrionaceae</taxon>
        <taxon>Desulfovibrio</taxon>
    </lineage>
</organism>
<dbReference type="KEGG" id="dfi:AXF13_14300"/>
<keyword evidence="10 12" id="KW-0456">Lyase</keyword>
<comment type="pathway">
    <text evidence="2 12 13">Cofactor biosynthesis; riboflavin biosynthesis; 2-hydroxy-3-oxobutyl phosphate from D-ribulose 5-phosphate: step 1/1.</text>
</comment>
<evidence type="ECO:0000256" key="11">
    <source>
        <dbReference type="ARBA" id="ARBA00060730"/>
    </source>
</evidence>
<evidence type="ECO:0000256" key="10">
    <source>
        <dbReference type="ARBA" id="ARBA00023239"/>
    </source>
</evidence>
<feature type="binding site" evidence="12">
    <location>
        <position position="155"/>
    </location>
    <ligand>
        <name>Mg(2+)</name>
        <dbReference type="ChEBI" id="CHEBI:18420"/>
        <label>2</label>
    </ligand>
</feature>
<feature type="binding site" evidence="12">
    <location>
        <position position="40"/>
    </location>
    <ligand>
        <name>Mg(2+)</name>
        <dbReference type="ChEBI" id="CHEBI:18420"/>
        <label>1</label>
    </ligand>
</feature>
<dbReference type="Pfam" id="PF00926">
    <property type="entry name" value="DHBP_synthase"/>
    <property type="match status" value="1"/>
</dbReference>
<dbReference type="PANTHER" id="PTHR21327">
    <property type="entry name" value="GTP CYCLOHYDROLASE II-RELATED"/>
    <property type="match status" value="1"/>
</dbReference>
<comment type="similarity">
    <text evidence="11 12 13">Belongs to the DHBP synthase family.</text>
</comment>
<dbReference type="Gene3D" id="3.90.870.10">
    <property type="entry name" value="DHBP synthase"/>
    <property type="match status" value="1"/>
</dbReference>
<dbReference type="GO" id="GO:0005829">
    <property type="term" value="C:cytosol"/>
    <property type="evidence" value="ECO:0007669"/>
    <property type="project" value="UniProtKB-ARBA"/>
</dbReference>
<dbReference type="InterPro" id="IPR000422">
    <property type="entry name" value="DHBP_synthase_RibB"/>
</dbReference>
<comment type="catalytic activity">
    <reaction evidence="12 13">
        <text>D-ribulose 5-phosphate = (2S)-2-hydroxy-3-oxobutyl phosphate + formate + H(+)</text>
        <dbReference type="Rhea" id="RHEA:18457"/>
        <dbReference type="ChEBI" id="CHEBI:15378"/>
        <dbReference type="ChEBI" id="CHEBI:15740"/>
        <dbReference type="ChEBI" id="CHEBI:58121"/>
        <dbReference type="ChEBI" id="CHEBI:58830"/>
        <dbReference type="EC" id="4.1.99.12"/>
    </reaction>
</comment>
<dbReference type="UniPathway" id="UPA00275">
    <property type="reaction ID" value="UER00399"/>
</dbReference>
<accession>A0A0X8JLZ8</accession>
<dbReference type="FunFam" id="3.90.870.10:FF:000002">
    <property type="entry name" value="3,4-dihydroxy-2-butanone 4-phosphate synthase"/>
    <property type="match status" value="1"/>
</dbReference>
<evidence type="ECO:0000256" key="6">
    <source>
        <dbReference type="ARBA" id="ARBA00022619"/>
    </source>
</evidence>
<evidence type="ECO:0000256" key="12">
    <source>
        <dbReference type="HAMAP-Rule" id="MF_00180"/>
    </source>
</evidence>
<keyword evidence="6 12" id="KW-0686">Riboflavin biosynthesis</keyword>
<keyword evidence="7 12" id="KW-0479">Metal-binding</keyword>
<dbReference type="GO" id="GO:0000287">
    <property type="term" value="F:magnesium ion binding"/>
    <property type="evidence" value="ECO:0007669"/>
    <property type="project" value="UniProtKB-UniRule"/>
</dbReference>
<dbReference type="PANTHER" id="PTHR21327:SF38">
    <property type="entry name" value="3,4-DIHYDROXY-2-BUTANONE 4-PHOSPHATE SYNTHASE"/>
    <property type="match status" value="1"/>
</dbReference>
<dbReference type="EC" id="4.1.99.12" evidence="4 12"/>
<dbReference type="HAMAP" id="MF_00180">
    <property type="entry name" value="RibB"/>
    <property type="match status" value="1"/>
</dbReference>
<feature type="binding site" evidence="12">
    <location>
        <position position="40"/>
    </location>
    <ligand>
        <name>Mg(2+)</name>
        <dbReference type="ChEBI" id="CHEBI:18420"/>
        <label>2</label>
    </ligand>
</feature>
<evidence type="ECO:0000256" key="13">
    <source>
        <dbReference type="RuleBase" id="RU003843"/>
    </source>
</evidence>
<feature type="site" description="Essential for catalytic activity" evidence="12">
    <location>
        <position position="176"/>
    </location>
</feature>
<dbReference type="SUPFAM" id="SSF55821">
    <property type="entry name" value="YrdC/RibB"/>
    <property type="match status" value="1"/>
</dbReference>
<keyword evidence="8 12" id="KW-0460">Magnesium</keyword>
<protein>
    <recommendedName>
        <fullName evidence="5 12">3,4-dihydroxy-2-butanone 4-phosphate synthase</fullName>
        <shortName evidence="12 13">DHBP synthase</shortName>
        <ecNumber evidence="4 12">4.1.99.12</ecNumber>
    </recommendedName>
</protein>
<evidence type="ECO:0000256" key="4">
    <source>
        <dbReference type="ARBA" id="ARBA00012153"/>
    </source>
</evidence>
<feature type="binding site" evidence="12">
    <location>
        <begin position="152"/>
        <end position="156"/>
    </location>
    <ligand>
        <name>D-ribulose 5-phosphate</name>
        <dbReference type="ChEBI" id="CHEBI:58121"/>
    </ligand>
</feature>
<evidence type="ECO:0000256" key="9">
    <source>
        <dbReference type="ARBA" id="ARBA00023211"/>
    </source>
</evidence>
<evidence type="ECO:0000313" key="14">
    <source>
        <dbReference type="EMBL" id="AMD91202.1"/>
    </source>
</evidence>
<comment type="function">
    <text evidence="1 12 13">Catalyzes the conversion of D-ribulose 5-phosphate to formate and 3,4-dihydroxy-2-butanone 4-phosphate.</text>
</comment>
<dbReference type="EMBL" id="CP014229">
    <property type="protein sequence ID" value="AMD91202.1"/>
    <property type="molecule type" value="Genomic_DNA"/>
</dbReference>
<keyword evidence="15" id="KW-1185">Reference proteome</keyword>
<dbReference type="GO" id="GO:0008686">
    <property type="term" value="F:3,4-dihydroxy-2-butanone-4-phosphate synthase activity"/>
    <property type="evidence" value="ECO:0007669"/>
    <property type="project" value="UniProtKB-UniRule"/>
</dbReference>
<comment type="cofactor">
    <cofactor evidence="12 13">
        <name>Mg(2+)</name>
        <dbReference type="ChEBI" id="CHEBI:18420"/>
    </cofactor>
    <cofactor evidence="12 13">
        <name>Mn(2+)</name>
        <dbReference type="ChEBI" id="CHEBI:29035"/>
    </cofactor>
    <text evidence="12 13">Binds 2 divalent metal cations per subunit. Magnesium or manganese.</text>
</comment>
<dbReference type="AlphaFoldDB" id="A0A0X8JLZ8"/>
<sequence length="226" mass="24177">MHQSQSPLVLFGSSTERMRRALDAVRAGQGVCIVDDEDRENEGDLIFPAQFLTVPQMALLIRHCSGIVCLCLTDERIRRLRLPMMTEVNTNSQGTAFTVSIEAAEGVTTGVSAADRVATVQAAVSPEARPEDLRRPGHVFPLRARPGGVLERRGHTEATVDLMALAGLEPCGVLCELTNEDGSMARLPQVAAFASAHAMPLLSVEDIASWRQAPAGGKARPAGRVA</sequence>
<dbReference type="RefSeq" id="WP_062254255.1">
    <property type="nucleotide sequence ID" value="NZ_CP014229.1"/>
</dbReference>
<reference evidence="15" key="1">
    <citation type="submission" date="2016-02" db="EMBL/GenBank/DDBJ databases">
        <authorList>
            <person name="Holder M.E."/>
            <person name="Ajami N.J."/>
            <person name="Petrosino J.F."/>
        </authorList>
    </citation>
    <scope>NUCLEOTIDE SEQUENCE [LARGE SCALE GENOMIC DNA]</scope>
    <source>
        <strain evidence="15">CCUG 45958</strain>
    </source>
</reference>
<dbReference type="Proteomes" id="UP000069241">
    <property type="component" value="Chromosome"/>
</dbReference>
<feature type="binding site" evidence="12">
    <location>
        <position position="44"/>
    </location>
    <ligand>
        <name>D-ribulose 5-phosphate</name>
        <dbReference type="ChEBI" id="CHEBI:58121"/>
    </ligand>
</feature>
<evidence type="ECO:0000256" key="1">
    <source>
        <dbReference type="ARBA" id="ARBA00002284"/>
    </source>
</evidence>